<dbReference type="PROSITE" id="PS50053">
    <property type="entry name" value="UBIQUITIN_2"/>
    <property type="match status" value="1"/>
</dbReference>
<dbReference type="Gene3D" id="3.10.20.90">
    <property type="entry name" value="Phosphatidylinositol 3-kinase Catalytic Subunit, Chain A, domain 1"/>
    <property type="match status" value="1"/>
</dbReference>
<dbReference type="SMART" id="SM00213">
    <property type="entry name" value="UBQ"/>
    <property type="match status" value="1"/>
</dbReference>
<dbReference type="CDD" id="cd01788">
    <property type="entry name" value="Ubl_ElonginB"/>
    <property type="match status" value="1"/>
</dbReference>
<organism evidence="3 4">
    <name type="scientific">Priapulus caudatus</name>
    <name type="common">Priapulid worm</name>
    <dbReference type="NCBI Taxonomy" id="37621"/>
    <lineage>
        <taxon>Eukaryota</taxon>
        <taxon>Metazoa</taxon>
        <taxon>Ecdysozoa</taxon>
        <taxon>Scalidophora</taxon>
        <taxon>Priapulida</taxon>
        <taxon>Priapulimorpha</taxon>
        <taxon>Priapulimorphida</taxon>
        <taxon>Priapulidae</taxon>
        <taxon>Priapulus</taxon>
    </lineage>
</organism>
<reference evidence="4" key="1">
    <citation type="submission" date="2025-08" db="UniProtKB">
        <authorList>
            <consortium name="RefSeq"/>
        </authorList>
    </citation>
    <scope>IDENTIFICATION</scope>
</reference>
<proteinExistence type="predicted"/>
<evidence type="ECO:0000259" key="2">
    <source>
        <dbReference type="PROSITE" id="PS50053"/>
    </source>
</evidence>
<dbReference type="Pfam" id="PF00240">
    <property type="entry name" value="ubiquitin"/>
    <property type="match status" value="1"/>
</dbReference>
<keyword evidence="3" id="KW-1185">Reference proteome</keyword>
<feature type="compositionally biased region" description="Polar residues" evidence="1">
    <location>
        <begin position="109"/>
        <end position="118"/>
    </location>
</feature>
<dbReference type="SUPFAM" id="SSF54236">
    <property type="entry name" value="Ubiquitin-like"/>
    <property type="match status" value="1"/>
</dbReference>
<gene>
    <name evidence="4" type="primary">LOC106812097</name>
</gene>
<dbReference type="InterPro" id="IPR039049">
    <property type="entry name" value="ELOB"/>
</dbReference>
<dbReference type="Proteomes" id="UP000695022">
    <property type="component" value="Unplaced"/>
</dbReference>
<name>A0ABM1EGN3_PRICU</name>
<dbReference type="InterPro" id="IPR000626">
    <property type="entry name" value="Ubiquitin-like_dom"/>
</dbReference>
<accession>A0ABM1EGN3</accession>
<dbReference type="PANTHER" id="PTHR13248:SF4">
    <property type="entry name" value="ELONGIN B"/>
    <property type="match status" value="1"/>
</dbReference>
<protein>
    <submittedName>
        <fullName evidence="4">Transcription elongation factor B polypeptide 2-like isoform X1</fullName>
    </submittedName>
</protein>
<evidence type="ECO:0000313" key="3">
    <source>
        <dbReference type="Proteomes" id="UP000695022"/>
    </source>
</evidence>
<dbReference type="InterPro" id="IPR029071">
    <property type="entry name" value="Ubiquitin-like_domsf"/>
</dbReference>
<evidence type="ECO:0000256" key="1">
    <source>
        <dbReference type="SAM" id="MobiDB-lite"/>
    </source>
</evidence>
<evidence type="ECO:0000313" key="4">
    <source>
        <dbReference type="RefSeq" id="XP_014671354.1"/>
    </source>
</evidence>
<dbReference type="PANTHER" id="PTHR13248">
    <property type="entry name" value="TRANSCRIPTION ELONGATION FACTOR B POLYPEPTIDE 2"/>
    <property type="match status" value="1"/>
</dbReference>
<feature type="domain" description="Ubiquitin-like" evidence="2">
    <location>
        <begin position="1"/>
        <end position="66"/>
    </location>
</feature>
<dbReference type="RefSeq" id="XP_014671354.1">
    <property type="nucleotide sequence ID" value="XM_014815868.1"/>
</dbReference>
<feature type="region of interest" description="Disordered" evidence="1">
    <location>
        <begin position="96"/>
        <end position="118"/>
    </location>
</feature>
<sequence>MDVFLMVKRRKASIFVEAKETTTVLELKKIIEGIMKTLPENQRLWKDDQPMDDNKILGDYGFTSSTAKAQDPATVGLSFRGDEGEFEPLVITPLSTPPALPDVMKHPDSVSQSQEQTA</sequence>
<dbReference type="GeneID" id="106812097"/>